<keyword evidence="3 6" id="KW-0694">RNA-binding</keyword>
<dbReference type="GO" id="GO:0031564">
    <property type="term" value="P:transcription antitermination"/>
    <property type="evidence" value="ECO:0007669"/>
    <property type="project" value="UniProtKB-KW"/>
</dbReference>
<keyword evidence="9" id="KW-1185">Reference proteome</keyword>
<evidence type="ECO:0000256" key="4">
    <source>
        <dbReference type="ARBA" id="ARBA00023015"/>
    </source>
</evidence>
<evidence type="ECO:0000256" key="1">
    <source>
        <dbReference type="ARBA" id="ARBA00005952"/>
    </source>
</evidence>
<keyword evidence="5 6" id="KW-0804">Transcription</keyword>
<organism evidence="8 9">
    <name type="scientific">Micropruina glycogenica</name>
    <dbReference type="NCBI Taxonomy" id="75385"/>
    <lineage>
        <taxon>Bacteria</taxon>
        <taxon>Bacillati</taxon>
        <taxon>Actinomycetota</taxon>
        <taxon>Actinomycetes</taxon>
        <taxon>Propionibacteriales</taxon>
        <taxon>Nocardioidaceae</taxon>
        <taxon>Micropruina</taxon>
    </lineage>
</organism>
<name>A0A2N9JEB6_9ACTN</name>
<feature type="domain" description="NusB/RsmB/TIM44" evidence="7">
    <location>
        <begin position="42"/>
        <end position="164"/>
    </location>
</feature>
<dbReference type="PANTHER" id="PTHR11078:SF3">
    <property type="entry name" value="ANTITERMINATION NUSB DOMAIN-CONTAINING PROTEIN"/>
    <property type="match status" value="1"/>
</dbReference>
<protein>
    <recommendedName>
        <fullName evidence="6">Transcription antitermination protein NusB</fullName>
    </recommendedName>
    <alternativeName>
        <fullName evidence="6">Antitermination factor NusB</fullName>
    </alternativeName>
</protein>
<dbReference type="NCBIfam" id="TIGR01951">
    <property type="entry name" value="nusB"/>
    <property type="match status" value="1"/>
</dbReference>
<dbReference type="GO" id="GO:0003723">
    <property type="term" value="F:RNA binding"/>
    <property type="evidence" value="ECO:0007669"/>
    <property type="project" value="UniProtKB-UniRule"/>
</dbReference>
<dbReference type="KEGG" id="mgg:MPLG2_1446"/>
<gene>
    <name evidence="6" type="primary">nusB</name>
    <name evidence="8" type="ORF">MPLG2_1446</name>
</gene>
<keyword evidence="2 6" id="KW-0889">Transcription antitermination</keyword>
<keyword evidence="4 6" id="KW-0805">Transcription regulation</keyword>
<dbReference type="SUPFAM" id="SSF48013">
    <property type="entry name" value="NusB-like"/>
    <property type="match status" value="1"/>
</dbReference>
<evidence type="ECO:0000313" key="9">
    <source>
        <dbReference type="Proteomes" id="UP000238164"/>
    </source>
</evidence>
<comment type="function">
    <text evidence="6">Involved in transcription antitermination. Required for transcription of ribosomal RNA (rRNA) genes. Binds specifically to the boxA antiterminator sequence of the ribosomal RNA (rrn) operons.</text>
</comment>
<evidence type="ECO:0000259" key="7">
    <source>
        <dbReference type="Pfam" id="PF01029"/>
    </source>
</evidence>
<evidence type="ECO:0000256" key="6">
    <source>
        <dbReference type="HAMAP-Rule" id="MF_00073"/>
    </source>
</evidence>
<accession>A0A2N9JEB6</accession>
<dbReference type="InterPro" id="IPR035926">
    <property type="entry name" value="NusB-like_sf"/>
</dbReference>
<dbReference type="Pfam" id="PF01029">
    <property type="entry name" value="NusB"/>
    <property type="match status" value="1"/>
</dbReference>
<dbReference type="InterPro" id="IPR006027">
    <property type="entry name" value="NusB_RsmB_TIM44"/>
</dbReference>
<evidence type="ECO:0000313" key="8">
    <source>
        <dbReference type="EMBL" id="SPD86482.1"/>
    </source>
</evidence>
<dbReference type="Proteomes" id="UP000238164">
    <property type="component" value="Chromosome 1"/>
</dbReference>
<evidence type="ECO:0000256" key="3">
    <source>
        <dbReference type="ARBA" id="ARBA00022884"/>
    </source>
</evidence>
<comment type="similarity">
    <text evidence="1 6">Belongs to the NusB family.</text>
</comment>
<evidence type="ECO:0000256" key="2">
    <source>
        <dbReference type="ARBA" id="ARBA00022814"/>
    </source>
</evidence>
<dbReference type="PANTHER" id="PTHR11078">
    <property type="entry name" value="N UTILIZATION SUBSTANCE PROTEIN B-RELATED"/>
    <property type="match status" value="1"/>
</dbReference>
<evidence type="ECO:0000256" key="5">
    <source>
        <dbReference type="ARBA" id="ARBA00023163"/>
    </source>
</evidence>
<dbReference type="GO" id="GO:0005829">
    <property type="term" value="C:cytosol"/>
    <property type="evidence" value="ECO:0007669"/>
    <property type="project" value="TreeGrafter"/>
</dbReference>
<dbReference type="AlphaFoldDB" id="A0A2N9JEB6"/>
<proteinExistence type="inferred from homology"/>
<dbReference type="RefSeq" id="WP_231935880.1">
    <property type="nucleotide sequence ID" value="NZ_BAAAGO010000033.1"/>
</dbReference>
<dbReference type="GO" id="GO:0006353">
    <property type="term" value="P:DNA-templated transcription termination"/>
    <property type="evidence" value="ECO:0007669"/>
    <property type="project" value="UniProtKB-UniRule"/>
</dbReference>
<dbReference type="InterPro" id="IPR011605">
    <property type="entry name" value="NusB_fam"/>
</dbReference>
<dbReference type="EMBL" id="LT985188">
    <property type="protein sequence ID" value="SPD86482.1"/>
    <property type="molecule type" value="Genomic_DNA"/>
</dbReference>
<dbReference type="HAMAP" id="MF_00073">
    <property type="entry name" value="NusB"/>
    <property type="match status" value="1"/>
</dbReference>
<dbReference type="Gene3D" id="1.10.940.10">
    <property type="entry name" value="NusB-like"/>
    <property type="match status" value="1"/>
</dbReference>
<sequence>MPAEPATTDVPRKRITTPDGTVAELIETVPAAAPARGSVRTKARKRALDILFEADLRRSDPRESLTLHTAEADPPVRPLTADLVLGVTERQAEIDALIADCLASDWSLERMPRVDRCLARIAIWEMQSGTSSAEVAVQQAVQLAQELSTDGSANFLNGLLAKVKQRLEGNEN</sequence>
<reference evidence="8 9" key="1">
    <citation type="submission" date="2018-02" db="EMBL/GenBank/DDBJ databases">
        <authorList>
            <person name="Cohen D.B."/>
            <person name="Kent A.D."/>
        </authorList>
    </citation>
    <scope>NUCLEOTIDE SEQUENCE [LARGE SCALE GENOMIC DNA]</scope>
    <source>
        <strain evidence="8">1</strain>
    </source>
</reference>